<sequence>MTSTCLEPAASAEYEPGTVLVLDDDAMVLDALGGLFRSLDMDVALFASEAELMADPLPDTPCCLLLDVRLGGASGLDLQSRLGQSGVGMPIIFMTGYGDVAMTAAAMKAGAVDFLTKPILETSLIAAVSAALDRDRSRRRGMRRTDAIRRGFATLTPREAEVMGMAVSGLLNKQIAGEIGISEVTVKIHRGQAMRKMNARSFADLVLMGQELGLYRDAARRARQFADA</sequence>
<reference evidence="7 8" key="1">
    <citation type="submission" date="2019-03" db="EMBL/GenBank/DDBJ databases">
        <title>Comparative insights into the high quality Complete genome sequence of highly metal resistant Cupriavidus metallidurans strain BS1 isolated from a gold-copper mine.</title>
        <authorList>
            <person name="Mazhar H.S."/>
            <person name="Rensing C."/>
        </authorList>
    </citation>
    <scope>NUCLEOTIDE SEQUENCE [LARGE SCALE GENOMIC DNA]</scope>
    <source>
        <strain evidence="7 8">BS1</strain>
    </source>
</reference>
<dbReference type="Gene3D" id="1.10.10.10">
    <property type="entry name" value="Winged helix-like DNA-binding domain superfamily/Winged helix DNA-binding domain"/>
    <property type="match status" value="1"/>
</dbReference>
<feature type="domain" description="HTH luxR-type" evidence="5">
    <location>
        <begin position="148"/>
        <end position="213"/>
    </location>
</feature>
<dbReference type="AlphaFoldDB" id="A0A482J030"/>
<dbReference type="CDD" id="cd06170">
    <property type="entry name" value="LuxR_C_like"/>
    <property type="match status" value="1"/>
</dbReference>
<dbReference type="SMART" id="SM00448">
    <property type="entry name" value="REC"/>
    <property type="match status" value="1"/>
</dbReference>
<dbReference type="SMART" id="SM00421">
    <property type="entry name" value="HTH_LUXR"/>
    <property type="match status" value="1"/>
</dbReference>
<evidence type="ECO:0000259" key="5">
    <source>
        <dbReference type="PROSITE" id="PS50043"/>
    </source>
</evidence>
<proteinExistence type="predicted"/>
<dbReference type="Gene3D" id="3.40.50.2300">
    <property type="match status" value="1"/>
</dbReference>
<dbReference type="PANTHER" id="PTHR44688">
    <property type="entry name" value="DNA-BINDING TRANSCRIPTIONAL ACTIVATOR DEVR_DOSR"/>
    <property type="match status" value="1"/>
</dbReference>
<evidence type="ECO:0000256" key="3">
    <source>
        <dbReference type="ARBA" id="ARBA00023163"/>
    </source>
</evidence>
<dbReference type="OrthoDB" id="9802186at2"/>
<dbReference type="RefSeq" id="WP_024570017.1">
    <property type="nucleotide sequence ID" value="NZ_CP037901.1"/>
</dbReference>
<keyword evidence="2" id="KW-0238">DNA-binding</keyword>
<evidence type="ECO:0000259" key="6">
    <source>
        <dbReference type="PROSITE" id="PS50110"/>
    </source>
</evidence>
<feature type="modified residue" description="4-aspartylphosphate" evidence="4">
    <location>
        <position position="67"/>
    </location>
</feature>
<keyword evidence="4" id="KW-0597">Phosphoprotein</keyword>
<evidence type="ECO:0000256" key="1">
    <source>
        <dbReference type="ARBA" id="ARBA00023015"/>
    </source>
</evidence>
<dbReference type="Proteomes" id="UP000253772">
    <property type="component" value="Chromosome c2"/>
</dbReference>
<name>A0A482J030_9BURK</name>
<evidence type="ECO:0000256" key="4">
    <source>
        <dbReference type="PROSITE-ProRule" id="PRU00169"/>
    </source>
</evidence>
<dbReference type="GO" id="GO:0003677">
    <property type="term" value="F:DNA binding"/>
    <property type="evidence" value="ECO:0007669"/>
    <property type="project" value="UniProtKB-KW"/>
</dbReference>
<evidence type="ECO:0000313" key="7">
    <source>
        <dbReference type="EMBL" id="QBP13263.1"/>
    </source>
</evidence>
<dbReference type="GO" id="GO:0000160">
    <property type="term" value="P:phosphorelay signal transduction system"/>
    <property type="evidence" value="ECO:0007669"/>
    <property type="project" value="InterPro"/>
</dbReference>
<accession>A0A482J030</accession>
<dbReference type="EMBL" id="CP037901">
    <property type="protein sequence ID" value="QBP13263.1"/>
    <property type="molecule type" value="Genomic_DNA"/>
</dbReference>
<dbReference type="InterPro" id="IPR011006">
    <property type="entry name" value="CheY-like_superfamily"/>
</dbReference>
<dbReference type="SUPFAM" id="SSF52172">
    <property type="entry name" value="CheY-like"/>
    <property type="match status" value="1"/>
</dbReference>
<dbReference type="Pfam" id="PF00196">
    <property type="entry name" value="GerE"/>
    <property type="match status" value="1"/>
</dbReference>
<dbReference type="PRINTS" id="PR00038">
    <property type="entry name" value="HTHLUXR"/>
</dbReference>
<dbReference type="PANTHER" id="PTHR44688:SF16">
    <property type="entry name" value="DNA-BINDING TRANSCRIPTIONAL ACTIVATOR DEVR_DOSR"/>
    <property type="match status" value="1"/>
</dbReference>
<dbReference type="InterPro" id="IPR000792">
    <property type="entry name" value="Tscrpt_reg_LuxR_C"/>
</dbReference>
<dbReference type="PROSITE" id="PS50110">
    <property type="entry name" value="RESPONSE_REGULATORY"/>
    <property type="match status" value="1"/>
</dbReference>
<dbReference type="GO" id="GO:0006355">
    <property type="term" value="P:regulation of DNA-templated transcription"/>
    <property type="evidence" value="ECO:0007669"/>
    <property type="project" value="InterPro"/>
</dbReference>
<evidence type="ECO:0000313" key="8">
    <source>
        <dbReference type="Proteomes" id="UP000253772"/>
    </source>
</evidence>
<dbReference type="InterPro" id="IPR001789">
    <property type="entry name" value="Sig_transdc_resp-reg_receiver"/>
</dbReference>
<dbReference type="Pfam" id="PF00072">
    <property type="entry name" value="Response_reg"/>
    <property type="match status" value="1"/>
</dbReference>
<protein>
    <submittedName>
        <fullName evidence="7">Response regulator transcription factor</fullName>
    </submittedName>
</protein>
<evidence type="ECO:0000256" key="2">
    <source>
        <dbReference type="ARBA" id="ARBA00023125"/>
    </source>
</evidence>
<organism evidence="7 8">
    <name type="scientific">Cupriavidus metallidurans</name>
    <dbReference type="NCBI Taxonomy" id="119219"/>
    <lineage>
        <taxon>Bacteria</taxon>
        <taxon>Pseudomonadati</taxon>
        <taxon>Pseudomonadota</taxon>
        <taxon>Betaproteobacteria</taxon>
        <taxon>Burkholderiales</taxon>
        <taxon>Burkholderiaceae</taxon>
        <taxon>Cupriavidus</taxon>
    </lineage>
</organism>
<keyword evidence="1" id="KW-0805">Transcription regulation</keyword>
<feature type="domain" description="Response regulatory" evidence="6">
    <location>
        <begin position="18"/>
        <end position="132"/>
    </location>
</feature>
<dbReference type="InterPro" id="IPR036388">
    <property type="entry name" value="WH-like_DNA-bd_sf"/>
</dbReference>
<gene>
    <name evidence="7" type="ORF">DDF84_026880</name>
</gene>
<keyword evidence="3" id="KW-0804">Transcription</keyword>
<dbReference type="PROSITE" id="PS50043">
    <property type="entry name" value="HTH_LUXR_2"/>
    <property type="match status" value="1"/>
</dbReference>